<dbReference type="EMBL" id="CP017839">
    <property type="protein sequence ID" value="APA96429.1"/>
    <property type="molecule type" value="Genomic_DNA"/>
</dbReference>
<dbReference type="SUPFAM" id="SSF51905">
    <property type="entry name" value="FAD/NAD(P)-binding domain"/>
    <property type="match status" value="1"/>
</dbReference>
<protein>
    <recommendedName>
        <fullName evidence="9">FAD-dependent oxidoreductase</fullName>
    </recommendedName>
</protein>
<name>A0ABC8AQ22_9NOCA</name>
<sequence>MGVFCGMYTRSAAPRPVPAWFGGTIVDRLRRLGACYQSPFGTTTLVHYDPDVLKTVYDDIVAEHGVGLLTHSTLVAATRTGRRAETATVVTPGRTRRIAAAEWIDASGDAALCVRLGIECRQQPGNQTQPATLIFRMAGVDSARGPSRTELNDRMRADAAGGRYDLPRTSGSFYPTVHDGEVVVNMTRVRVNGTDVDELAAAEAAACRQVREYACWLIERVSGFEQAHVSAVASHLGIRESRRLAGRLVLDADMLRGGRRTATDLGYGAWPLEIHDPGGSGTLIEWLPDDTLYGVPSDATRPQDLDNVRVVGRCMSTTAEAHASTRVMGTCFSVGEGAGAAAAHAARNAAAPGTAVTESLATWRAETTEPAVPPTAGRLTTGSRSRGNADESTWYRI</sequence>
<evidence type="ECO:0008006" key="9">
    <source>
        <dbReference type="Google" id="ProtNLM"/>
    </source>
</evidence>
<keyword evidence="2" id="KW-0479">Metal-binding</keyword>
<dbReference type="Proteomes" id="UP000180166">
    <property type="component" value="Chromosome"/>
</dbReference>
<dbReference type="KEGG" id="nsr:NS506_02363"/>
<evidence type="ECO:0000256" key="2">
    <source>
        <dbReference type="ARBA" id="ARBA00022723"/>
    </source>
</evidence>
<dbReference type="GO" id="GO:0051539">
    <property type="term" value="F:4 iron, 4 sulfur cluster binding"/>
    <property type="evidence" value="ECO:0007669"/>
    <property type="project" value="UniProtKB-KW"/>
</dbReference>
<dbReference type="GO" id="GO:0016491">
    <property type="term" value="F:oxidoreductase activity"/>
    <property type="evidence" value="ECO:0007669"/>
    <property type="project" value="UniProtKB-KW"/>
</dbReference>
<dbReference type="AlphaFoldDB" id="A0ABC8AQ22"/>
<keyword evidence="1" id="KW-0004">4Fe-4S</keyword>
<evidence type="ECO:0000256" key="6">
    <source>
        <dbReference type="SAM" id="MobiDB-lite"/>
    </source>
</evidence>
<evidence type="ECO:0000256" key="4">
    <source>
        <dbReference type="ARBA" id="ARBA00023004"/>
    </source>
</evidence>
<evidence type="ECO:0000256" key="1">
    <source>
        <dbReference type="ARBA" id="ARBA00022485"/>
    </source>
</evidence>
<evidence type="ECO:0000313" key="8">
    <source>
        <dbReference type="Proteomes" id="UP000180166"/>
    </source>
</evidence>
<reference evidence="7 8" key="1">
    <citation type="submission" date="2016-10" db="EMBL/GenBank/DDBJ databases">
        <title>Genome sequence of Nocardia seriolae strain EM150506, isolated from Anguila japonica.</title>
        <authorList>
            <person name="Han H.-J."/>
        </authorList>
    </citation>
    <scope>NUCLEOTIDE SEQUENCE [LARGE SCALE GENOMIC DNA]</scope>
    <source>
        <strain evidence="7 8">EM150506</strain>
    </source>
</reference>
<keyword evidence="4" id="KW-0408">Iron</keyword>
<dbReference type="Pfam" id="PF12831">
    <property type="entry name" value="FAD_oxidored"/>
    <property type="match status" value="1"/>
</dbReference>
<accession>A0ABC8AQ22</accession>
<dbReference type="InterPro" id="IPR036188">
    <property type="entry name" value="FAD/NAD-bd_sf"/>
</dbReference>
<feature type="region of interest" description="Disordered" evidence="6">
    <location>
        <begin position="364"/>
        <end position="397"/>
    </location>
</feature>
<dbReference type="InterPro" id="IPR039650">
    <property type="entry name" value="HdrA-like"/>
</dbReference>
<evidence type="ECO:0000256" key="3">
    <source>
        <dbReference type="ARBA" id="ARBA00023002"/>
    </source>
</evidence>
<keyword evidence="3" id="KW-0560">Oxidoreductase</keyword>
<evidence type="ECO:0000256" key="5">
    <source>
        <dbReference type="ARBA" id="ARBA00023014"/>
    </source>
</evidence>
<dbReference type="PANTHER" id="PTHR43498:SF1">
    <property type="entry name" value="COB--COM HETERODISULFIDE REDUCTASE IRON-SULFUR SUBUNIT A"/>
    <property type="match status" value="1"/>
</dbReference>
<dbReference type="PANTHER" id="PTHR43498">
    <property type="entry name" value="FERREDOXIN:COB-COM HETERODISULFIDE REDUCTASE SUBUNIT A"/>
    <property type="match status" value="1"/>
</dbReference>
<dbReference type="GO" id="GO:0046872">
    <property type="term" value="F:metal ion binding"/>
    <property type="evidence" value="ECO:0007669"/>
    <property type="project" value="UniProtKB-KW"/>
</dbReference>
<gene>
    <name evidence="7" type="ORF">NS506_02363</name>
</gene>
<organism evidence="7 8">
    <name type="scientific">Nocardia seriolae</name>
    <dbReference type="NCBI Taxonomy" id="37332"/>
    <lineage>
        <taxon>Bacteria</taxon>
        <taxon>Bacillati</taxon>
        <taxon>Actinomycetota</taxon>
        <taxon>Actinomycetes</taxon>
        <taxon>Mycobacteriales</taxon>
        <taxon>Nocardiaceae</taxon>
        <taxon>Nocardia</taxon>
    </lineage>
</organism>
<keyword evidence="5" id="KW-0411">Iron-sulfur</keyword>
<evidence type="ECO:0000313" key="7">
    <source>
        <dbReference type="EMBL" id="APA96429.1"/>
    </source>
</evidence>
<proteinExistence type="predicted"/>